<sequence length="57" mass="6093">MAGSFFHLWLAEQALPMVFADGEPTDQMRAAFAAGAVGPDIGFFPGGPFAFSHRVHL</sequence>
<proteinExistence type="predicted"/>
<feature type="non-terminal residue" evidence="1">
    <location>
        <position position="57"/>
    </location>
</feature>
<gene>
    <name evidence="1" type="ORF">METZ01_LOCUS443849</name>
</gene>
<dbReference type="EMBL" id="UINC01181348">
    <property type="protein sequence ID" value="SVD90995.1"/>
    <property type="molecule type" value="Genomic_DNA"/>
</dbReference>
<organism evidence="1">
    <name type="scientific">marine metagenome</name>
    <dbReference type="NCBI Taxonomy" id="408172"/>
    <lineage>
        <taxon>unclassified sequences</taxon>
        <taxon>metagenomes</taxon>
        <taxon>ecological metagenomes</taxon>
    </lineage>
</organism>
<accession>A0A382Z7A4</accession>
<reference evidence="1" key="1">
    <citation type="submission" date="2018-05" db="EMBL/GenBank/DDBJ databases">
        <authorList>
            <person name="Lanie J.A."/>
            <person name="Ng W.-L."/>
            <person name="Kazmierczak K.M."/>
            <person name="Andrzejewski T.M."/>
            <person name="Davidsen T.M."/>
            <person name="Wayne K.J."/>
            <person name="Tettelin H."/>
            <person name="Glass J.I."/>
            <person name="Rusch D."/>
            <person name="Podicherti R."/>
            <person name="Tsui H.-C.T."/>
            <person name="Winkler M.E."/>
        </authorList>
    </citation>
    <scope>NUCLEOTIDE SEQUENCE</scope>
</reference>
<name>A0A382Z7A4_9ZZZZ</name>
<protein>
    <submittedName>
        <fullName evidence="1">Uncharacterized protein</fullName>
    </submittedName>
</protein>
<dbReference type="AlphaFoldDB" id="A0A382Z7A4"/>
<evidence type="ECO:0000313" key="1">
    <source>
        <dbReference type="EMBL" id="SVD90995.1"/>
    </source>
</evidence>